<dbReference type="AlphaFoldDB" id="A0A4Y9Y674"/>
<sequence>MKVNASSRPRLASTSTHALVLARSLAPVESHIPAQQLALSYAIPIVSRLSTPSFLPTPRPQITLLQTPTPSDFLLPRTETYSRGTSSWTLDSATGIITGVIDRAPAVFWPGHCLMQNPATRYLDAAAKLAAIFLMVEHMTAAETRRVGTTWAARSDSVLAASTILTDSFVRCMTLTHRRSYTSWESTRSLQSQPANVNIRRYLNLSFSNVWSPLGLISIALDAPRKDLIDEIGSVLGYEPFELWTPNEKGNDCMSEENIRSAIDSLEECDDRMAWLKEHATRLSATDFTVSDILPGIQNDHRPVHVIVPPGCESAHTGRLDIAARGIMQHKVGFPNYASEAPQSNTAATFNDGHYPSSDSQRSTESSRLAPPIALYCPAFAEFAARSSDAGLEVPLDLNTPRRNSCTRRLQSTAATLRGSAISSRCVFSSSGVDGMGIKIVPVTGESTRRGARVDCKGEYQVPLGGDKLTTTPMVIMHDNELGTEDGDITVRGASTAQQAIVAADRRVRDACCCPTFVICLSGPWLTILGLVLTSKWVVQRLGPAIYLGNNSSFARADQPRVSRVFYSLRLSLQALRDYFDDVF</sequence>
<dbReference type="EMBL" id="SEOQ01000710">
    <property type="protein sequence ID" value="TFY57996.1"/>
    <property type="molecule type" value="Genomic_DNA"/>
</dbReference>
<feature type="region of interest" description="Disordered" evidence="1">
    <location>
        <begin position="343"/>
        <end position="366"/>
    </location>
</feature>
<accession>A0A4Y9Y674</accession>
<evidence type="ECO:0000313" key="2">
    <source>
        <dbReference type="EMBL" id="TFY57996.1"/>
    </source>
</evidence>
<gene>
    <name evidence="2" type="ORF">EVG20_g8327</name>
</gene>
<feature type="compositionally biased region" description="Low complexity" evidence="1">
    <location>
        <begin position="357"/>
        <end position="366"/>
    </location>
</feature>
<proteinExistence type="predicted"/>
<evidence type="ECO:0000256" key="1">
    <source>
        <dbReference type="SAM" id="MobiDB-lite"/>
    </source>
</evidence>
<dbReference type="STRING" id="205917.A0A4Y9Y674"/>
<evidence type="ECO:0000313" key="3">
    <source>
        <dbReference type="Proteomes" id="UP000298327"/>
    </source>
</evidence>
<dbReference type="Proteomes" id="UP000298327">
    <property type="component" value="Unassembled WGS sequence"/>
</dbReference>
<dbReference type="OrthoDB" id="4062651at2759"/>
<keyword evidence="3" id="KW-1185">Reference proteome</keyword>
<comment type="caution">
    <text evidence="2">The sequence shown here is derived from an EMBL/GenBank/DDBJ whole genome shotgun (WGS) entry which is preliminary data.</text>
</comment>
<name>A0A4Y9Y674_9AGAM</name>
<protein>
    <submittedName>
        <fullName evidence="2">Uncharacterized protein</fullName>
    </submittedName>
</protein>
<reference evidence="2 3" key="1">
    <citation type="submission" date="2019-02" db="EMBL/GenBank/DDBJ databases">
        <title>Genome sequencing of the rare red list fungi Dentipellis fragilis.</title>
        <authorList>
            <person name="Buettner E."/>
            <person name="Kellner H."/>
        </authorList>
    </citation>
    <scope>NUCLEOTIDE SEQUENCE [LARGE SCALE GENOMIC DNA]</scope>
    <source>
        <strain evidence="2 3">DSM 105465</strain>
    </source>
</reference>
<organism evidence="2 3">
    <name type="scientific">Dentipellis fragilis</name>
    <dbReference type="NCBI Taxonomy" id="205917"/>
    <lineage>
        <taxon>Eukaryota</taxon>
        <taxon>Fungi</taxon>
        <taxon>Dikarya</taxon>
        <taxon>Basidiomycota</taxon>
        <taxon>Agaricomycotina</taxon>
        <taxon>Agaricomycetes</taxon>
        <taxon>Russulales</taxon>
        <taxon>Hericiaceae</taxon>
        <taxon>Dentipellis</taxon>
    </lineage>
</organism>